<feature type="domain" description="4Fe-4S ferredoxin-type" evidence="7">
    <location>
        <begin position="59"/>
        <end position="88"/>
    </location>
</feature>
<evidence type="ECO:0000313" key="8">
    <source>
        <dbReference type="EMBL" id="ADC65545.1"/>
    </source>
</evidence>
<evidence type="ECO:0000256" key="5">
    <source>
        <dbReference type="ARBA" id="ARBA00023004"/>
    </source>
</evidence>
<reference evidence="9" key="1">
    <citation type="submission" date="2010-02" db="EMBL/GenBank/DDBJ databases">
        <title>Complete sequence of Ferroglobus placidus DSM 10642.</title>
        <authorList>
            <consortium name="US DOE Joint Genome Institute"/>
            <person name="Lucas S."/>
            <person name="Copeland A."/>
            <person name="Lapidus A."/>
            <person name="Cheng J.-F."/>
            <person name="Bruce D."/>
            <person name="Goodwin L."/>
            <person name="Pitluck S."/>
            <person name="Saunders E."/>
            <person name="Brettin T."/>
            <person name="Detter J.C."/>
            <person name="Han C."/>
            <person name="Tapia R."/>
            <person name="Larimer F."/>
            <person name="Land M."/>
            <person name="Hauser L."/>
            <person name="Kyrpides N."/>
            <person name="Ivanova N."/>
            <person name="Holmes D."/>
            <person name="Lovley D."/>
            <person name="Kyrpides N."/>
            <person name="Anderson I.J."/>
            <person name="Woyke T."/>
        </authorList>
    </citation>
    <scope>NUCLEOTIDE SEQUENCE [LARGE SCALE GENOMIC DNA]</scope>
    <source>
        <strain evidence="9">DSM 10642 / AEDII12DO</strain>
    </source>
</reference>
<keyword evidence="9" id="KW-1185">Reference proteome</keyword>
<dbReference type="InterPro" id="IPR017900">
    <property type="entry name" value="4Fe4S_Fe_S_CS"/>
</dbReference>
<dbReference type="Proteomes" id="UP000002613">
    <property type="component" value="Chromosome"/>
</dbReference>
<keyword evidence="6" id="KW-0411">Iron-sulfur</keyword>
<accession>D3RYI2</accession>
<dbReference type="GO" id="GO:0051539">
    <property type="term" value="F:4 iron, 4 sulfur cluster binding"/>
    <property type="evidence" value="ECO:0007669"/>
    <property type="project" value="UniProtKB-KW"/>
</dbReference>
<name>D3RYI2_FERPA</name>
<dbReference type="GO" id="GO:0016491">
    <property type="term" value="F:oxidoreductase activity"/>
    <property type="evidence" value="ECO:0007669"/>
    <property type="project" value="UniProtKB-KW"/>
</dbReference>
<proteinExistence type="inferred from homology"/>
<evidence type="ECO:0000256" key="6">
    <source>
        <dbReference type="ARBA" id="ARBA00023014"/>
    </source>
</evidence>
<evidence type="ECO:0000256" key="3">
    <source>
        <dbReference type="ARBA" id="ARBA00022723"/>
    </source>
</evidence>
<dbReference type="GO" id="GO:0005886">
    <property type="term" value="C:plasma membrane"/>
    <property type="evidence" value="ECO:0007669"/>
    <property type="project" value="TreeGrafter"/>
</dbReference>
<dbReference type="InterPro" id="IPR017896">
    <property type="entry name" value="4Fe4S_Fe-S-bd"/>
</dbReference>
<keyword evidence="4" id="KW-0560">Oxidoreductase</keyword>
<dbReference type="SUPFAM" id="SSF46548">
    <property type="entry name" value="alpha-helical ferredoxin"/>
    <property type="match status" value="1"/>
</dbReference>
<protein>
    <submittedName>
        <fullName evidence="8">4Fe-4S ferredoxin iron-sulfur binding domain protein</fullName>
    </submittedName>
</protein>
<dbReference type="Pfam" id="PF13183">
    <property type="entry name" value="Fer4_8"/>
    <property type="match status" value="1"/>
</dbReference>
<dbReference type="GO" id="GO:0046872">
    <property type="term" value="F:metal ion binding"/>
    <property type="evidence" value="ECO:0007669"/>
    <property type="project" value="UniProtKB-KW"/>
</dbReference>
<evidence type="ECO:0000313" key="9">
    <source>
        <dbReference type="Proteomes" id="UP000002613"/>
    </source>
</evidence>
<dbReference type="STRING" id="589924.Ferp_1394"/>
<evidence type="ECO:0000256" key="1">
    <source>
        <dbReference type="ARBA" id="ARBA00007097"/>
    </source>
</evidence>
<organism evidence="8 9">
    <name type="scientific">Ferroglobus placidus (strain DSM 10642 / AEDII12DO)</name>
    <dbReference type="NCBI Taxonomy" id="589924"/>
    <lineage>
        <taxon>Archaea</taxon>
        <taxon>Methanobacteriati</taxon>
        <taxon>Methanobacteriota</taxon>
        <taxon>Archaeoglobi</taxon>
        <taxon>Archaeoglobales</taxon>
        <taxon>Archaeoglobaceae</taxon>
        <taxon>Ferroglobus</taxon>
    </lineage>
</organism>
<dbReference type="InterPro" id="IPR009051">
    <property type="entry name" value="Helical_ferredxn"/>
</dbReference>
<dbReference type="PROSITE" id="PS00198">
    <property type="entry name" value="4FE4S_FER_1"/>
    <property type="match status" value="1"/>
</dbReference>
<dbReference type="eggNOG" id="arCOG00964">
    <property type="taxonomic scope" value="Archaea"/>
</dbReference>
<dbReference type="KEGG" id="fpl:Ferp_1394"/>
<dbReference type="InterPro" id="IPR051460">
    <property type="entry name" value="HdrC_iron-sulfur_subunit"/>
</dbReference>
<dbReference type="PANTHER" id="PTHR43255:SF1">
    <property type="entry name" value="IRON-SULFUR-BINDING OXIDOREDUCTASE FADF-RELATED"/>
    <property type="match status" value="1"/>
</dbReference>
<dbReference type="HOGENOM" id="CLU_121273_0_0_2"/>
<evidence type="ECO:0000259" key="7">
    <source>
        <dbReference type="PROSITE" id="PS51379"/>
    </source>
</evidence>
<dbReference type="PANTHER" id="PTHR43255">
    <property type="entry name" value="IRON-SULFUR-BINDING OXIDOREDUCTASE FADF-RELATED-RELATED"/>
    <property type="match status" value="1"/>
</dbReference>
<keyword evidence="2" id="KW-0004">4Fe-4S</keyword>
<reference evidence="8 9" key="2">
    <citation type="journal article" date="2011" name="Stand. Genomic Sci.">
        <title>Complete genome sequence of Ferroglobus placidus AEDII12DO.</title>
        <authorList>
            <person name="Anderson I."/>
            <person name="Risso C."/>
            <person name="Holmes D."/>
            <person name="Lucas S."/>
            <person name="Copeland A."/>
            <person name="Lapidus A."/>
            <person name="Cheng J.F."/>
            <person name="Bruce D."/>
            <person name="Goodwin L."/>
            <person name="Pitluck S."/>
            <person name="Saunders E."/>
            <person name="Brettin T."/>
            <person name="Detter J.C."/>
            <person name="Han C."/>
            <person name="Tapia R."/>
            <person name="Larimer F."/>
            <person name="Land M."/>
            <person name="Hauser L."/>
            <person name="Woyke T."/>
            <person name="Lovley D."/>
            <person name="Kyrpides N."/>
            <person name="Ivanova N."/>
        </authorList>
    </citation>
    <scope>NUCLEOTIDE SEQUENCE [LARGE SCALE GENOMIC DNA]</scope>
    <source>
        <strain evidence="9">DSM 10642 / AEDII12DO</strain>
    </source>
</reference>
<dbReference type="EMBL" id="CP001899">
    <property type="protein sequence ID" value="ADC65545.1"/>
    <property type="molecule type" value="Genomic_DNA"/>
</dbReference>
<keyword evidence="5" id="KW-0408">Iron</keyword>
<sequence>MSLFNTFSIQFNSGLRKLGRMNLNSCIQCGTCIASCPSGRITALNTRRIIADFISSGKKVEERDEIWFCVTCYACQERCPRGIEITDTLIEARRTLVKNKGLPGRLSNAFTFLMNKAALVPAREEHVELRRKLGLPIYHAQFDEKAREEVRRIVEKHLGSVVR</sequence>
<evidence type="ECO:0000256" key="2">
    <source>
        <dbReference type="ARBA" id="ARBA00022485"/>
    </source>
</evidence>
<dbReference type="PaxDb" id="589924-Ferp_1394"/>
<dbReference type="Gene3D" id="1.10.1060.10">
    <property type="entry name" value="Alpha-helical ferredoxin"/>
    <property type="match status" value="1"/>
</dbReference>
<evidence type="ECO:0000256" key="4">
    <source>
        <dbReference type="ARBA" id="ARBA00023002"/>
    </source>
</evidence>
<dbReference type="AlphaFoldDB" id="D3RYI2"/>
<dbReference type="PROSITE" id="PS51379">
    <property type="entry name" value="4FE4S_FER_2"/>
    <property type="match status" value="2"/>
</dbReference>
<gene>
    <name evidence="8" type="ordered locus">Ferp_1394</name>
</gene>
<feature type="domain" description="4Fe-4S ferredoxin-type" evidence="7">
    <location>
        <begin position="17"/>
        <end position="46"/>
    </location>
</feature>
<comment type="similarity">
    <text evidence="1">Belongs to the HdrC family.</text>
</comment>
<keyword evidence="3" id="KW-0479">Metal-binding</keyword>